<comment type="caution">
    <text evidence="1">The sequence shown here is derived from an EMBL/GenBank/DDBJ whole genome shotgun (WGS) entry which is preliminary data.</text>
</comment>
<evidence type="ECO:0008006" key="3">
    <source>
        <dbReference type="Google" id="ProtNLM"/>
    </source>
</evidence>
<dbReference type="EMBL" id="JABBNU010000006">
    <property type="protein sequence ID" value="NMM48893.1"/>
    <property type="molecule type" value="Genomic_DNA"/>
</dbReference>
<accession>A0A848IWJ6</accession>
<gene>
    <name evidence="1" type="ORF">HH304_10825</name>
</gene>
<dbReference type="AlphaFoldDB" id="A0A848IWJ6"/>
<keyword evidence="2" id="KW-1185">Reference proteome</keyword>
<protein>
    <recommendedName>
        <fullName evidence="3">Lipoprotein</fullName>
    </recommendedName>
</protein>
<evidence type="ECO:0000313" key="2">
    <source>
        <dbReference type="Proteomes" id="UP000559010"/>
    </source>
</evidence>
<sequence length="272" mass="31562">MKNSIWLLLLVLMSCTPNKENQLENKTAKFGAFNLDSLNTRHLSEIEDLENQFWKKIDSLNKLLAEEKIRTASEFNYLDFENFIKVHNDIPNDSIRLLGAERYGDDPDQHIFTFIDYNKNSIFHKQLLNLYRFDYNRSNKTSSVNSALLNGHWLEIKNIGGDDFVFFIEKSEFMSIGFTISDTKLISYNNMEESGGTAIKISDIKAFDNMININDGQYIMYSYESNPDVYICNNEGYKSFIIHQSHLNKYPIIVQDSHDLGATSQINFIEPK</sequence>
<proteinExistence type="predicted"/>
<organism evidence="1 2">
    <name type="scientific">Marinigracilibium pacificum</name>
    <dbReference type="NCBI Taxonomy" id="2729599"/>
    <lineage>
        <taxon>Bacteria</taxon>
        <taxon>Pseudomonadati</taxon>
        <taxon>Bacteroidota</taxon>
        <taxon>Cytophagia</taxon>
        <taxon>Cytophagales</taxon>
        <taxon>Flammeovirgaceae</taxon>
        <taxon>Marinigracilibium</taxon>
    </lineage>
</organism>
<name>A0A848IWJ6_9BACT</name>
<evidence type="ECO:0000313" key="1">
    <source>
        <dbReference type="EMBL" id="NMM48893.1"/>
    </source>
</evidence>
<dbReference type="PROSITE" id="PS51257">
    <property type="entry name" value="PROKAR_LIPOPROTEIN"/>
    <property type="match status" value="1"/>
</dbReference>
<reference evidence="1 2" key="1">
    <citation type="submission" date="2020-04" db="EMBL/GenBank/DDBJ databases">
        <title>Flammeovirgaceae bacterium KN852 isolated from deep sea.</title>
        <authorList>
            <person name="Zhang D.-C."/>
        </authorList>
    </citation>
    <scope>NUCLEOTIDE SEQUENCE [LARGE SCALE GENOMIC DNA]</scope>
    <source>
        <strain evidence="1 2">KN852</strain>
    </source>
</reference>
<dbReference type="Proteomes" id="UP000559010">
    <property type="component" value="Unassembled WGS sequence"/>
</dbReference>
<dbReference type="RefSeq" id="WP_169681295.1">
    <property type="nucleotide sequence ID" value="NZ_JABBNU010000006.1"/>
</dbReference>